<evidence type="ECO:0000313" key="3">
    <source>
        <dbReference type="EMBL" id="OIQ99161.1"/>
    </source>
</evidence>
<accession>A0A1J5RTX5</accession>
<dbReference type="Pfam" id="PF26341">
    <property type="entry name" value="AAA_SelU"/>
    <property type="match status" value="1"/>
</dbReference>
<dbReference type="InterPro" id="IPR036873">
    <property type="entry name" value="Rhodanese-like_dom_sf"/>
</dbReference>
<dbReference type="InterPro" id="IPR017582">
    <property type="entry name" value="SelU"/>
</dbReference>
<dbReference type="EMBL" id="MLJW01000109">
    <property type="protein sequence ID" value="OIQ99161.1"/>
    <property type="molecule type" value="Genomic_DNA"/>
</dbReference>
<dbReference type="SMART" id="SM00450">
    <property type="entry name" value="RHOD"/>
    <property type="match status" value="1"/>
</dbReference>
<dbReference type="InterPro" id="IPR001763">
    <property type="entry name" value="Rhodanese-like_dom"/>
</dbReference>
<proteinExistence type="predicted"/>
<reference evidence="3" key="1">
    <citation type="submission" date="2016-10" db="EMBL/GenBank/DDBJ databases">
        <title>Sequence of Gallionella enrichment culture.</title>
        <authorList>
            <person name="Poehlein A."/>
            <person name="Muehling M."/>
            <person name="Daniel R."/>
        </authorList>
    </citation>
    <scope>NUCLEOTIDE SEQUENCE</scope>
</reference>
<protein>
    <submittedName>
        <fullName evidence="3">tRNA 2-selenouridine synthase</fullName>
        <ecNumber evidence="3">2.9.1.-</ecNumber>
    </submittedName>
</protein>
<dbReference type="PANTHER" id="PTHR30401">
    <property type="entry name" value="TRNA 2-SELENOURIDINE SYNTHASE"/>
    <property type="match status" value="1"/>
</dbReference>
<dbReference type="PANTHER" id="PTHR30401:SF0">
    <property type="entry name" value="TRNA 2-SELENOURIDINE SYNTHASE"/>
    <property type="match status" value="1"/>
</dbReference>
<dbReference type="AlphaFoldDB" id="A0A1J5RTX5"/>
<dbReference type="Pfam" id="PF00581">
    <property type="entry name" value="Rhodanese"/>
    <property type="match status" value="1"/>
</dbReference>
<dbReference type="SUPFAM" id="SSF52821">
    <property type="entry name" value="Rhodanese/Cell cycle control phosphatase"/>
    <property type="match status" value="1"/>
</dbReference>
<evidence type="ECO:0000256" key="1">
    <source>
        <dbReference type="ARBA" id="ARBA00023266"/>
    </source>
</evidence>
<keyword evidence="3" id="KW-0808">Transferase</keyword>
<gene>
    <name evidence="3" type="primary">selU_4</name>
    <name evidence="3" type="ORF">GALL_187410</name>
</gene>
<dbReference type="GO" id="GO:0043828">
    <property type="term" value="F:tRNA 2-selenouridine synthase activity"/>
    <property type="evidence" value="ECO:0007669"/>
    <property type="project" value="InterPro"/>
</dbReference>
<dbReference type="EC" id="2.9.1.-" evidence="3"/>
<dbReference type="GO" id="GO:0002098">
    <property type="term" value="P:tRNA wobble uridine modification"/>
    <property type="evidence" value="ECO:0007669"/>
    <property type="project" value="InterPro"/>
</dbReference>
<dbReference type="InterPro" id="IPR058840">
    <property type="entry name" value="AAA_SelU"/>
</dbReference>
<evidence type="ECO:0000259" key="2">
    <source>
        <dbReference type="PROSITE" id="PS50206"/>
    </source>
</evidence>
<dbReference type="NCBIfam" id="NF008752">
    <property type="entry name" value="PRK11784.1-4"/>
    <property type="match status" value="1"/>
</dbReference>
<feature type="domain" description="Rhodanese" evidence="2">
    <location>
        <begin position="18"/>
        <end position="133"/>
    </location>
</feature>
<dbReference type="Gene3D" id="3.40.250.10">
    <property type="entry name" value="Rhodanese-like domain"/>
    <property type="match status" value="1"/>
</dbReference>
<comment type="caution">
    <text evidence="3">The sequence shown here is derived from an EMBL/GenBank/DDBJ whole genome shotgun (WGS) entry which is preliminary data.</text>
</comment>
<keyword evidence="1" id="KW-0711">Selenium</keyword>
<dbReference type="NCBIfam" id="NF008750">
    <property type="entry name" value="PRK11784.1-2"/>
    <property type="match status" value="1"/>
</dbReference>
<dbReference type="NCBIfam" id="TIGR03167">
    <property type="entry name" value="tRNA_sel_U_synt"/>
    <property type="match status" value="1"/>
</dbReference>
<organism evidence="3">
    <name type="scientific">mine drainage metagenome</name>
    <dbReference type="NCBI Taxonomy" id="410659"/>
    <lineage>
        <taxon>unclassified sequences</taxon>
        <taxon>metagenomes</taxon>
        <taxon>ecological metagenomes</taxon>
    </lineage>
</organism>
<name>A0A1J5RTX5_9ZZZZ</name>
<dbReference type="PROSITE" id="PS50206">
    <property type="entry name" value="RHODANESE_3"/>
    <property type="match status" value="1"/>
</dbReference>
<sequence>MRIQGAATVAQLGEFDELIDARSPAEYADDHIPGAISCPVLDDEQRARVGTLYQGSPFEARKIGAIWVARNVADHIERLFLAKPRDWRPLVYCWRGGQRSGAFSHILRQIGWDAQRLEGGYKSWRRHVIDALALLPQRFSYRVVGGATGSGKSRLLEALSAAGAQVLHLEQLASHKGSVLGPLPQTQQPSQRSFESRIHAQLCRFDPERPVYVEAESRRIGSVQLPDALLEAIRAAPGLRIEATLAARVAFLLQDYDYFLADPVWLIERLEQLTGVQSRETVARWVALARGGAFPTLVEQLLEQHYDPLYLRSQAKNFAGFSDAATIECDDLSPDGMARLAREILARA</sequence>